<dbReference type="KEGG" id="pcx:LPB68_08715"/>
<accession>A0A167AH73</accession>
<keyword evidence="1 4" id="KW-0808">Transferase</keyword>
<evidence type="ECO:0000256" key="2">
    <source>
        <dbReference type="ARBA" id="ARBA00023315"/>
    </source>
</evidence>
<organism evidence="4 5">
    <name type="scientific">Paenibacillus crassostreae</name>
    <dbReference type="NCBI Taxonomy" id="1763538"/>
    <lineage>
        <taxon>Bacteria</taxon>
        <taxon>Bacillati</taxon>
        <taxon>Bacillota</taxon>
        <taxon>Bacilli</taxon>
        <taxon>Bacillales</taxon>
        <taxon>Paenibacillaceae</taxon>
        <taxon>Paenibacillus</taxon>
    </lineage>
</organism>
<evidence type="ECO:0000313" key="5">
    <source>
        <dbReference type="Proteomes" id="UP000077134"/>
    </source>
</evidence>
<evidence type="ECO:0000259" key="3">
    <source>
        <dbReference type="PROSITE" id="PS51186"/>
    </source>
</evidence>
<dbReference type="STRING" id="1763538.LPB68_08715"/>
<name>A0A167AH73_9BACL</name>
<sequence>MNLNFRVSQATINDLNELSVIFDLYRVFYEQVSNQEEARQFLFDRFEHAESIIHIARESSDNQIVGFAQLYPTFSSLSMMRSWVLNDLYVIEEYRKKGVAKELLHHVQDFAIKTRAKGIALSTGHDNKKAQSLYEFLGYVKDDEFQQYFLTLNCMNINESDGLN</sequence>
<dbReference type="Pfam" id="PF00583">
    <property type="entry name" value="Acetyltransf_1"/>
    <property type="match status" value="1"/>
</dbReference>
<dbReference type="Proteomes" id="UP000077134">
    <property type="component" value="Unassembled WGS sequence"/>
</dbReference>
<gene>
    <name evidence="4" type="ORF">PNBC_20865</name>
</gene>
<dbReference type="InterPro" id="IPR051016">
    <property type="entry name" value="Diverse_Substrate_AcTransf"/>
</dbReference>
<feature type="domain" description="N-acetyltransferase" evidence="3">
    <location>
        <begin position="10"/>
        <end position="160"/>
    </location>
</feature>
<dbReference type="OrthoDB" id="9792929at2"/>
<dbReference type="InterPro" id="IPR016181">
    <property type="entry name" value="Acyl_CoA_acyltransferase"/>
</dbReference>
<dbReference type="RefSeq" id="WP_068661363.1">
    <property type="nucleotide sequence ID" value="NZ_CP017770.1"/>
</dbReference>
<comment type="caution">
    <text evidence="4">The sequence shown here is derived from an EMBL/GenBank/DDBJ whole genome shotgun (WGS) entry which is preliminary data.</text>
</comment>
<dbReference type="PROSITE" id="PS51186">
    <property type="entry name" value="GNAT"/>
    <property type="match status" value="1"/>
</dbReference>
<dbReference type="AlphaFoldDB" id="A0A167AH73"/>
<evidence type="ECO:0000256" key="1">
    <source>
        <dbReference type="ARBA" id="ARBA00022679"/>
    </source>
</evidence>
<dbReference type="PANTHER" id="PTHR10545:SF29">
    <property type="entry name" value="GH14572P-RELATED"/>
    <property type="match status" value="1"/>
</dbReference>
<dbReference type="Gene3D" id="3.40.630.30">
    <property type="match status" value="1"/>
</dbReference>
<dbReference type="InterPro" id="IPR000182">
    <property type="entry name" value="GNAT_dom"/>
</dbReference>
<keyword evidence="2" id="KW-0012">Acyltransferase</keyword>
<reference evidence="4 5" key="1">
    <citation type="submission" date="2016-02" db="EMBL/GenBank/DDBJ databases">
        <title>Paenibacillus sp. LPB0068, isolated from Crassostrea gigas.</title>
        <authorList>
            <person name="Shin S.-K."/>
            <person name="Yi H."/>
        </authorList>
    </citation>
    <scope>NUCLEOTIDE SEQUENCE [LARGE SCALE GENOMIC DNA]</scope>
    <source>
        <strain evidence="4 5">LPB0068</strain>
    </source>
</reference>
<protein>
    <submittedName>
        <fullName evidence="4">Acetyltransferase</fullName>
    </submittedName>
</protein>
<keyword evidence="5" id="KW-1185">Reference proteome</keyword>
<dbReference type="CDD" id="cd04301">
    <property type="entry name" value="NAT_SF"/>
    <property type="match status" value="1"/>
</dbReference>
<dbReference type="PANTHER" id="PTHR10545">
    <property type="entry name" value="DIAMINE N-ACETYLTRANSFERASE"/>
    <property type="match status" value="1"/>
</dbReference>
<evidence type="ECO:0000313" key="4">
    <source>
        <dbReference type="EMBL" id="OAB71018.1"/>
    </source>
</evidence>
<dbReference type="EMBL" id="LSFN01000044">
    <property type="protein sequence ID" value="OAB71018.1"/>
    <property type="molecule type" value="Genomic_DNA"/>
</dbReference>
<dbReference type="GO" id="GO:0008080">
    <property type="term" value="F:N-acetyltransferase activity"/>
    <property type="evidence" value="ECO:0007669"/>
    <property type="project" value="TreeGrafter"/>
</dbReference>
<proteinExistence type="predicted"/>
<dbReference type="SUPFAM" id="SSF55729">
    <property type="entry name" value="Acyl-CoA N-acyltransferases (Nat)"/>
    <property type="match status" value="1"/>
</dbReference>